<dbReference type="STRING" id="44575.SAMN05216419_10545"/>
<dbReference type="Gene3D" id="1.10.3210.30">
    <property type="match status" value="1"/>
</dbReference>
<dbReference type="eggNOG" id="COG1203">
    <property type="taxonomic scope" value="Bacteria"/>
</dbReference>
<dbReference type="GO" id="GO:0005524">
    <property type="term" value="F:ATP binding"/>
    <property type="evidence" value="ECO:0007669"/>
    <property type="project" value="UniProtKB-KW"/>
</dbReference>
<dbReference type="PROSITE" id="PS51643">
    <property type="entry name" value="HD_CAS3"/>
    <property type="match status" value="1"/>
</dbReference>
<evidence type="ECO:0000256" key="5">
    <source>
        <dbReference type="ARBA" id="ARBA00022801"/>
    </source>
</evidence>
<dbReference type="InterPro" id="IPR014001">
    <property type="entry name" value="Helicase_ATP-bd"/>
</dbReference>
<dbReference type="NCBIfam" id="TIGR01596">
    <property type="entry name" value="cas3_HD"/>
    <property type="match status" value="1"/>
</dbReference>
<dbReference type="SMART" id="SM00487">
    <property type="entry name" value="DEXDc"/>
    <property type="match status" value="1"/>
</dbReference>
<keyword evidence="3" id="KW-0479">Metal-binding</keyword>
<feature type="domain" description="HD Cas3-type" evidence="10">
    <location>
        <begin position="113"/>
        <end position="352"/>
    </location>
</feature>
<dbReference type="Proteomes" id="UP000185062">
    <property type="component" value="Unassembled WGS sequence"/>
</dbReference>
<evidence type="ECO:0000313" key="12">
    <source>
        <dbReference type="Proteomes" id="UP000185062"/>
    </source>
</evidence>
<evidence type="ECO:0000256" key="2">
    <source>
        <dbReference type="ARBA" id="ARBA00009046"/>
    </source>
</evidence>
<evidence type="ECO:0000256" key="1">
    <source>
        <dbReference type="ARBA" id="ARBA00006847"/>
    </source>
</evidence>
<dbReference type="InterPro" id="IPR006483">
    <property type="entry name" value="CRISPR-assoc_Cas3_HD"/>
</dbReference>
<dbReference type="GO" id="GO:0004519">
    <property type="term" value="F:endonuclease activity"/>
    <property type="evidence" value="ECO:0007669"/>
    <property type="project" value="UniProtKB-KW"/>
</dbReference>
<comment type="similarity">
    <text evidence="2">In the central section; belongs to the CRISPR-associated helicase Cas3 family.</text>
</comment>
<dbReference type="EMBL" id="FSRO01000001">
    <property type="protein sequence ID" value="SIO18532.1"/>
    <property type="molecule type" value="Genomic_DNA"/>
</dbReference>
<evidence type="ECO:0000256" key="3">
    <source>
        <dbReference type="ARBA" id="ARBA00022723"/>
    </source>
</evidence>
<evidence type="ECO:0000313" key="11">
    <source>
        <dbReference type="EMBL" id="SIO18532.1"/>
    </source>
</evidence>
<protein>
    <submittedName>
        <fullName evidence="11">CRISPR-associated endonuclease/helicase Cas3</fullName>
    </submittedName>
</protein>
<dbReference type="GO" id="GO:0004386">
    <property type="term" value="F:helicase activity"/>
    <property type="evidence" value="ECO:0007669"/>
    <property type="project" value="UniProtKB-KW"/>
</dbReference>
<keyword evidence="11" id="KW-0255">Endonuclease</keyword>
<keyword evidence="6 11" id="KW-0347">Helicase</keyword>
<dbReference type="Gene3D" id="3.40.50.300">
    <property type="entry name" value="P-loop containing nucleotide triphosphate hydrolases"/>
    <property type="match status" value="1"/>
</dbReference>
<feature type="domain" description="Helicase ATP-binding" evidence="9">
    <location>
        <begin position="409"/>
        <end position="591"/>
    </location>
</feature>
<dbReference type="CDD" id="cd09641">
    <property type="entry name" value="Cas3''_I"/>
    <property type="match status" value="1"/>
</dbReference>
<dbReference type="Pfam" id="PF00270">
    <property type="entry name" value="DEAD"/>
    <property type="match status" value="1"/>
</dbReference>
<dbReference type="GO" id="GO:0046872">
    <property type="term" value="F:metal ion binding"/>
    <property type="evidence" value="ECO:0007669"/>
    <property type="project" value="UniProtKB-KW"/>
</dbReference>
<comment type="similarity">
    <text evidence="1">In the N-terminal section; belongs to the CRISPR-associated nuclease Cas3-HD family.</text>
</comment>
<dbReference type="InterPro" id="IPR038257">
    <property type="entry name" value="CRISPR-assoc_Cas3_HD_sf"/>
</dbReference>
<dbReference type="InterPro" id="IPR054712">
    <property type="entry name" value="Cas3-like_dom"/>
</dbReference>
<dbReference type="Pfam" id="PF22590">
    <property type="entry name" value="Cas3-like_C_2"/>
    <property type="match status" value="1"/>
</dbReference>
<evidence type="ECO:0000259" key="10">
    <source>
        <dbReference type="PROSITE" id="PS51643"/>
    </source>
</evidence>
<keyword evidence="12" id="KW-1185">Reference proteome</keyword>
<dbReference type="InterPro" id="IPR011545">
    <property type="entry name" value="DEAD/DEAH_box_helicase_dom"/>
</dbReference>
<keyword evidence="5" id="KW-0378">Hydrolase</keyword>
<evidence type="ECO:0000256" key="6">
    <source>
        <dbReference type="ARBA" id="ARBA00022806"/>
    </source>
</evidence>
<sequence>MMVTFVSECEKKALARTRRVLDAFANRIGSRAWQTVITEDGLIAIKTLLRKTATKNTAVACHWIRSRSRSELVWIVGNRAQFDQQGIVPVNTTSKELIMDITTDKPNPDFLYANTHLQSLAEHLFAVGYVAEQLHRRLMPNQEKQSIATFVAGCLHDLGKIDPCFQEWARDPKKKDFVAEDGQHIDDVKFSFEKHPRHNEISVLLYYLLDHISLKLVNANHKKSIKHVIYWHHAKPFRKEKEKGFANYGDIYTKLTNNLKNISFIELLDKAIKLLNGVCTIDVRYRVIEESLLSKVFNADVDLDAIETLDGLLLPYYKKYELSERIEQYESQIKHNADNNIMRACVISADRLVSALLATDLHAHIKDGSLDSLVNEVLSFESTLCSHIEGCLNQFPPGERSNKQSEVSNQLTKARGVSVLAGPAGCGKTKIALEWAKLKNAQQLIWICPRVQVCQGLFDELISKDYFELNLPSISIEINTGEFKYTNQWNKQTPEKDYFSGDIVITTIDQILNGIITHNKVDTLIGYLNAHVVFDEFHEYINMPAFNLLFAELIACKQQQESAANTLLVSATPHYFYLKQVLRLESEDIVAMPSFNQRPYFVTFKVFDETRQDDTNPLYQSQNSNTIVISNTALTAQKSFIRNQHQENAVLLHSKFKKSDKQKWFEEVYESFKKDGIRKFEVLRSGPIIQASLNITCDYMVAEITNAEDCLQRLGRLDRFGVNKEGSVYCIAVPEPIHQGKGTGFAARFLSRMFTFGATKAWYQLLKAELDDKAVTLPRLYKLYEQFHHSDTGKKFIELDLIASLKASVKLIDQKVIDPITISPKKALVKGRAKISKNSLRGENRFVQMAICDVNDPGQFKFLDQYAYQMPINERDSFDNLTASKDEIEGYGDSDKNLLAHMKAKHHNIMGGTKAFKDFILLNEARDPELPVYLSYTPGDLVPVGGEAARHSYAIYYAVCDRQPIGAISIKQLTSNEE</sequence>
<keyword evidence="11" id="KW-0540">Nuclease</keyword>
<dbReference type="PROSITE" id="PS51192">
    <property type="entry name" value="HELICASE_ATP_BIND_1"/>
    <property type="match status" value="1"/>
</dbReference>
<keyword evidence="8" id="KW-0051">Antiviral defense</keyword>
<dbReference type="GO" id="GO:0016787">
    <property type="term" value="F:hydrolase activity"/>
    <property type="evidence" value="ECO:0007669"/>
    <property type="project" value="UniProtKB-KW"/>
</dbReference>
<dbReference type="InterPro" id="IPR048823">
    <property type="entry name" value="Cas3_I-F_Cas2"/>
</dbReference>
<evidence type="ECO:0000256" key="4">
    <source>
        <dbReference type="ARBA" id="ARBA00022741"/>
    </source>
</evidence>
<dbReference type="GO" id="GO:0051607">
    <property type="term" value="P:defense response to virus"/>
    <property type="evidence" value="ECO:0007669"/>
    <property type="project" value="UniProtKB-KW"/>
</dbReference>
<proteinExistence type="inferred from homology"/>
<keyword evidence="7" id="KW-0067">ATP-binding</keyword>
<accession>A0A1N6HFG8</accession>
<dbReference type="Pfam" id="PF18019">
    <property type="entry name" value="Cas3_HD"/>
    <property type="match status" value="1"/>
</dbReference>
<evidence type="ECO:0000259" key="9">
    <source>
        <dbReference type="PROSITE" id="PS51192"/>
    </source>
</evidence>
<reference evidence="11 12" key="1">
    <citation type="submission" date="2016-12" db="EMBL/GenBank/DDBJ databases">
        <authorList>
            <person name="Song W.-J."/>
            <person name="Kurnit D.M."/>
        </authorList>
    </citation>
    <scope>NUCLEOTIDE SEQUENCE [LARGE SCALE GENOMIC DNA]</scope>
    <source>
        <strain evidence="11 12">ATCC 49181</strain>
    </source>
</reference>
<dbReference type="SUPFAM" id="SSF52540">
    <property type="entry name" value="P-loop containing nucleoside triphosphate hydrolases"/>
    <property type="match status" value="1"/>
</dbReference>
<evidence type="ECO:0000256" key="7">
    <source>
        <dbReference type="ARBA" id="ARBA00022840"/>
    </source>
</evidence>
<dbReference type="AlphaFoldDB" id="A0A1N6HFG8"/>
<dbReference type="InterPro" id="IPR027417">
    <property type="entry name" value="P-loop_NTPase"/>
</dbReference>
<organism evidence="11 12">
    <name type="scientific">Nitrosomonas cryotolerans ATCC 49181</name>
    <dbReference type="NCBI Taxonomy" id="1131553"/>
    <lineage>
        <taxon>Bacteria</taxon>
        <taxon>Pseudomonadati</taxon>
        <taxon>Pseudomonadota</taxon>
        <taxon>Betaproteobacteria</taxon>
        <taxon>Nitrosomonadales</taxon>
        <taxon>Nitrosomonadaceae</taxon>
        <taxon>Nitrosomonas</taxon>
    </lineage>
</organism>
<gene>
    <name evidence="11" type="ORF">SAMN02743940_1162</name>
</gene>
<evidence type="ECO:0000256" key="8">
    <source>
        <dbReference type="ARBA" id="ARBA00023118"/>
    </source>
</evidence>
<dbReference type="GO" id="GO:0003676">
    <property type="term" value="F:nucleic acid binding"/>
    <property type="evidence" value="ECO:0007669"/>
    <property type="project" value="InterPro"/>
</dbReference>
<dbReference type="Pfam" id="PF21384">
    <property type="entry name" value="Cas3_I-F_Cas2"/>
    <property type="match status" value="1"/>
</dbReference>
<name>A0A1N6HFG8_9PROT</name>
<keyword evidence="4" id="KW-0547">Nucleotide-binding</keyword>